<dbReference type="EMBL" id="CAMAPF010001023">
    <property type="protein sequence ID" value="CAH9140467.1"/>
    <property type="molecule type" value="Genomic_DNA"/>
</dbReference>
<keyword evidence="2" id="KW-0472">Membrane</keyword>
<dbReference type="EMBL" id="CAMAPF010001023">
    <property type="protein sequence ID" value="CAH9140465.1"/>
    <property type="molecule type" value="Genomic_DNA"/>
</dbReference>
<proteinExistence type="predicted"/>
<evidence type="ECO:0000256" key="2">
    <source>
        <dbReference type="SAM" id="Phobius"/>
    </source>
</evidence>
<evidence type="ECO:0000256" key="1">
    <source>
        <dbReference type="SAM" id="MobiDB-lite"/>
    </source>
</evidence>
<evidence type="ECO:0000313" key="5">
    <source>
        <dbReference type="EMBL" id="CAH9140465.1"/>
    </source>
</evidence>
<reference evidence="6" key="1">
    <citation type="submission" date="2022-07" db="EMBL/GenBank/DDBJ databases">
        <authorList>
            <person name="Macas J."/>
            <person name="Novak P."/>
            <person name="Neumann P."/>
        </authorList>
    </citation>
    <scope>NUCLEOTIDE SEQUENCE</scope>
</reference>
<dbReference type="AlphaFoldDB" id="A0AAV0FXU5"/>
<dbReference type="Proteomes" id="UP001152523">
    <property type="component" value="Unassembled WGS sequence"/>
</dbReference>
<keyword evidence="8" id="KW-1185">Reference proteome</keyword>
<feature type="transmembrane region" description="Helical" evidence="2">
    <location>
        <begin position="106"/>
        <end position="128"/>
    </location>
</feature>
<comment type="caution">
    <text evidence="6">The sequence shown here is derived from an EMBL/GenBank/DDBJ whole genome shotgun (WGS) entry which is preliminary data.</text>
</comment>
<dbReference type="EMBL" id="CAMAPF010000052">
    <property type="protein sequence ID" value="CAH9085622.1"/>
    <property type="molecule type" value="Genomic_DNA"/>
</dbReference>
<accession>A0AAV0FXU5</accession>
<evidence type="ECO:0000313" key="6">
    <source>
        <dbReference type="EMBL" id="CAH9140467.1"/>
    </source>
</evidence>
<feature type="region of interest" description="Disordered" evidence="1">
    <location>
        <begin position="52"/>
        <end position="103"/>
    </location>
</feature>
<keyword evidence="2" id="KW-0812">Transmembrane</keyword>
<dbReference type="EMBL" id="CAMAPF010001023">
    <property type="protein sequence ID" value="CAH9140468.1"/>
    <property type="molecule type" value="Genomic_DNA"/>
</dbReference>
<dbReference type="EMBL" id="CAMAPF010000052">
    <property type="protein sequence ID" value="CAH9085619.1"/>
    <property type="molecule type" value="Genomic_DNA"/>
</dbReference>
<gene>
    <name evidence="5" type="ORF">CEPIT_LOCUS38365</name>
    <name evidence="6" type="ORF">CEPIT_LOCUS38367</name>
    <name evidence="7" type="ORF">CEPIT_LOCUS38368</name>
    <name evidence="3" type="ORF">CEPIT_LOCUS9419</name>
    <name evidence="4" type="ORF">CEPIT_LOCUS9421</name>
</gene>
<keyword evidence="2" id="KW-1133">Transmembrane helix</keyword>
<evidence type="ECO:0000313" key="7">
    <source>
        <dbReference type="EMBL" id="CAH9140468.1"/>
    </source>
</evidence>
<evidence type="ECO:0000313" key="4">
    <source>
        <dbReference type="EMBL" id="CAH9085622.1"/>
    </source>
</evidence>
<name>A0AAV0FXU5_9ASTE</name>
<sequence length="129" mass="14209">MDVQFYPKAKGRVTTRNSFQKLTLSDGAEAAAAGNDRSFRRRKRSAKFYPGLQKMRAIAYPEGGQEETESENSDSSPEDSSSQVSSSGGPHAEELSEEEDAPRSKFLTSICTLLLIWLVLVMAVFLSLN</sequence>
<feature type="compositionally biased region" description="Low complexity" evidence="1">
    <location>
        <begin position="73"/>
        <end position="87"/>
    </location>
</feature>
<evidence type="ECO:0000313" key="8">
    <source>
        <dbReference type="Proteomes" id="UP001152523"/>
    </source>
</evidence>
<protein>
    <submittedName>
        <fullName evidence="6">Uncharacterized protein</fullName>
    </submittedName>
</protein>
<evidence type="ECO:0000313" key="3">
    <source>
        <dbReference type="EMBL" id="CAH9085619.1"/>
    </source>
</evidence>
<organism evidence="6 8">
    <name type="scientific">Cuscuta epithymum</name>
    <dbReference type="NCBI Taxonomy" id="186058"/>
    <lineage>
        <taxon>Eukaryota</taxon>
        <taxon>Viridiplantae</taxon>
        <taxon>Streptophyta</taxon>
        <taxon>Embryophyta</taxon>
        <taxon>Tracheophyta</taxon>
        <taxon>Spermatophyta</taxon>
        <taxon>Magnoliopsida</taxon>
        <taxon>eudicotyledons</taxon>
        <taxon>Gunneridae</taxon>
        <taxon>Pentapetalae</taxon>
        <taxon>asterids</taxon>
        <taxon>lamiids</taxon>
        <taxon>Solanales</taxon>
        <taxon>Convolvulaceae</taxon>
        <taxon>Cuscuteae</taxon>
        <taxon>Cuscuta</taxon>
        <taxon>Cuscuta subgen. Cuscuta</taxon>
    </lineage>
</organism>